<evidence type="ECO:0000313" key="1">
    <source>
        <dbReference type="EMBL" id="TWI82168.1"/>
    </source>
</evidence>
<keyword evidence="2" id="KW-1185">Reference proteome</keyword>
<reference evidence="1 2" key="1">
    <citation type="submission" date="2019-07" db="EMBL/GenBank/DDBJ databases">
        <title>Genomic Encyclopedia of Archaeal and Bacterial Type Strains, Phase II (KMG-II): from individual species to whole genera.</title>
        <authorList>
            <person name="Goeker M."/>
        </authorList>
    </citation>
    <scope>NUCLEOTIDE SEQUENCE [LARGE SCALE GENOMIC DNA]</scope>
    <source>
        <strain evidence="1 2">ATCC BAA-252</strain>
    </source>
</reference>
<dbReference type="Proteomes" id="UP000320593">
    <property type="component" value="Unassembled WGS sequence"/>
</dbReference>
<dbReference type="EMBL" id="VLLF01000009">
    <property type="protein sequence ID" value="TWI82168.1"/>
    <property type="molecule type" value="Genomic_DNA"/>
</dbReference>
<gene>
    <name evidence="1" type="ORF">JM93_03512</name>
</gene>
<sequence length="47" mass="5211">MTYLAQMLGTNLMGAVNGRSVNEIARMDKALRQSAYRKTFKFGSLLG</sequence>
<organism evidence="1 2">
    <name type="scientific">Roseibium hamelinense</name>
    <dbReference type="NCBI Taxonomy" id="150831"/>
    <lineage>
        <taxon>Bacteria</taxon>
        <taxon>Pseudomonadati</taxon>
        <taxon>Pseudomonadota</taxon>
        <taxon>Alphaproteobacteria</taxon>
        <taxon>Hyphomicrobiales</taxon>
        <taxon>Stappiaceae</taxon>
        <taxon>Roseibium</taxon>
    </lineage>
</organism>
<protein>
    <submittedName>
        <fullName evidence="1">Uncharacterized protein</fullName>
    </submittedName>
</protein>
<name>A0A562SM08_9HYPH</name>
<dbReference type="RefSeq" id="WP_170230723.1">
    <property type="nucleotide sequence ID" value="NZ_SMLY01000084.1"/>
</dbReference>
<dbReference type="AlphaFoldDB" id="A0A562SM08"/>
<proteinExistence type="predicted"/>
<comment type="caution">
    <text evidence="1">The sequence shown here is derived from an EMBL/GenBank/DDBJ whole genome shotgun (WGS) entry which is preliminary data.</text>
</comment>
<accession>A0A562SM08</accession>
<evidence type="ECO:0000313" key="2">
    <source>
        <dbReference type="Proteomes" id="UP000320593"/>
    </source>
</evidence>